<dbReference type="Gene3D" id="1.10.10.60">
    <property type="entry name" value="Homeodomain-like"/>
    <property type="match status" value="1"/>
</dbReference>
<dbReference type="PROSITE" id="PS01081">
    <property type="entry name" value="HTH_TETR_1"/>
    <property type="match status" value="1"/>
</dbReference>
<dbReference type="PROSITE" id="PS50977">
    <property type="entry name" value="HTH_TETR_2"/>
    <property type="match status" value="1"/>
</dbReference>
<dbReference type="Pfam" id="PF14246">
    <property type="entry name" value="TetR_C_7"/>
    <property type="match status" value="1"/>
</dbReference>
<keyword evidence="5" id="KW-1185">Reference proteome</keyword>
<dbReference type="SUPFAM" id="SSF46689">
    <property type="entry name" value="Homeodomain-like"/>
    <property type="match status" value="1"/>
</dbReference>
<accession>A0ABR6HKY8</accession>
<evidence type="ECO:0000313" key="5">
    <source>
        <dbReference type="Proteomes" id="UP000576152"/>
    </source>
</evidence>
<evidence type="ECO:0000256" key="2">
    <source>
        <dbReference type="PROSITE-ProRule" id="PRU00335"/>
    </source>
</evidence>
<keyword evidence="1 2" id="KW-0238">DNA-binding</keyword>
<dbReference type="RefSeq" id="WP_183470074.1">
    <property type="nucleotide sequence ID" value="NZ_JACIBX010000002.1"/>
</dbReference>
<sequence>MTAHEPRIRKGRKYDQVLDGAREVFMGAGFEGASVDDIARVAGVSKATLYSYFPDKRLLFLEVMRVECSAQAGTALSAIDTTRPVREVLCETAERIIGFYTSEFGLRIFRIFVAESARFPDIGRAFYETGPQMGRRYLIGFFEQAIGRGELRIDDLALAADQFYELCRADLFARAIFCVSDDFSQAERDRVAQGAVDTFLARYGG</sequence>
<dbReference type="InterPro" id="IPR050109">
    <property type="entry name" value="HTH-type_TetR-like_transc_reg"/>
</dbReference>
<reference evidence="4 5" key="1">
    <citation type="submission" date="2020-08" db="EMBL/GenBank/DDBJ databases">
        <title>Genomic Encyclopedia of Type Strains, Phase III (KMG-III): the genomes of soil and plant-associated and newly described type strains.</title>
        <authorList>
            <person name="Whitman W."/>
        </authorList>
    </citation>
    <scope>NUCLEOTIDE SEQUENCE [LARGE SCALE GENOMIC DNA]</scope>
    <source>
        <strain evidence="4 5">CECT 8572</strain>
    </source>
</reference>
<evidence type="ECO:0000259" key="3">
    <source>
        <dbReference type="PROSITE" id="PS50977"/>
    </source>
</evidence>
<evidence type="ECO:0000313" key="4">
    <source>
        <dbReference type="EMBL" id="MBB3711219.1"/>
    </source>
</evidence>
<dbReference type="InterPro" id="IPR009057">
    <property type="entry name" value="Homeodomain-like_sf"/>
</dbReference>
<gene>
    <name evidence="4" type="ORF">FHS00_000781</name>
</gene>
<dbReference type="InterPro" id="IPR039536">
    <property type="entry name" value="TetR_C_Proteobacteria"/>
</dbReference>
<dbReference type="Pfam" id="PF00440">
    <property type="entry name" value="TetR_N"/>
    <property type="match status" value="1"/>
</dbReference>
<dbReference type="Proteomes" id="UP000576152">
    <property type="component" value="Unassembled WGS sequence"/>
</dbReference>
<feature type="domain" description="HTH tetR-type" evidence="3">
    <location>
        <begin position="11"/>
        <end position="71"/>
    </location>
</feature>
<protein>
    <submittedName>
        <fullName evidence="4">AcrR family transcriptional regulator</fullName>
    </submittedName>
</protein>
<organism evidence="4 5">
    <name type="scientific">Limimaricola variabilis</name>
    <dbReference type="NCBI Taxonomy" id="1492771"/>
    <lineage>
        <taxon>Bacteria</taxon>
        <taxon>Pseudomonadati</taxon>
        <taxon>Pseudomonadota</taxon>
        <taxon>Alphaproteobacteria</taxon>
        <taxon>Rhodobacterales</taxon>
        <taxon>Paracoccaceae</taxon>
        <taxon>Limimaricola</taxon>
    </lineage>
</organism>
<dbReference type="SUPFAM" id="SSF48498">
    <property type="entry name" value="Tetracyclin repressor-like, C-terminal domain"/>
    <property type="match status" value="1"/>
</dbReference>
<name>A0ABR6HKY8_9RHOB</name>
<dbReference type="InterPro" id="IPR001647">
    <property type="entry name" value="HTH_TetR"/>
</dbReference>
<dbReference type="InterPro" id="IPR036271">
    <property type="entry name" value="Tet_transcr_reg_TetR-rel_C_sf"/>
</dbReference>
<feature type="DNA-binding region" description="H-T-H motif" evidence="2">
    <location>
        <begin position="34"/>
        <end position="53"/>
    </location>
</feature>
<evidence type="ECO:0000256" key="1">
    <source>
        <dbReference type="ARBA" id="ARBA00023125"/>
    </source>
</evidence>
<dbReference type="PANTHER" id="PTHR30055">
    <property type="entry name" value="HTH-TYPE TRANSCRIPTIONAL REGULATOR RUTR"/>
    <property type="match status" value="1"/>
</dbReference>
<proteinExistence type="predicted"/>
<dbReference type="PRINTS" id="PR00455">
    <property type="entry name" value="HTHTETR"/>
</dbReference>
<dbReference type="Gene3D" id="1.10.357.10">
    <property type="entry name" value="Tetracycline Repressor, domain 2"/>
    <property type="match status" value="1"/>
</dbReference>
<dbReference type="PANTHER" id="PTHR30055:SF146">
    <property type="entry name" value="HTH-TYPE TRANSCRIPTIONAL DUAL REGULATOR CECR"/>
    <property type="match status" value="1"/>
</dbReference>
<dbReference type="EMBL" id="JACIBX010000002">
    <property type="protein sequence ID" value="MBB3711219.1"/>
    <property type="molecule type" value="Genomic_DNA"/>
</dbReference>
<dbReference type="InterPro" id="IPR023772">
    <property type="entry name" value="DNA-bd_HTH_TetR-type_CS"/>
</dbReference>
<comment type="caution">
    <text evidence="4">The sequence shown here is derived from an EMBL/GenBank/DDBJ whole genome shotgun (WGS) entry which is preliminary data.</text>
</comment>